<dbReference type="Pfam" id="PF23212">
    <property type="entry name" value="DUF7064"/>
    <property type="match status" value="1"/>
</dbReference>
<evidence type="ECO:0000313" key="3">
    <source>
        <dbReference type="Proteomes" id="UP001165368"/>
    </source>
</evidence>
<feature type="domain" description="DUF7064" evidence="1">
    <location>
        <begin position="236"/>
        <end position="316"/>
    </location>
</feature>
<dbReference type="InterPro" id="IPR055492">
    <property type="entry name" value="DUF7064"/>
</dbReference>
<organism evidence="2 3">
    <name type="scientific">Arthrobacter hankyongi</name>
    <dbReference type="NCBI Taxonomy" id="2904801"/>
    <lineage>
        <taxon>Bacteria</taxon>
        <taxon>Bacillati</taxon>
        <taxon>Actinomycetota</taxon>
        <taxon>Actinomycetes</taxon>
        <taxon>Micrococcales</taxon>
        <taxon>Micrococcaceae</taxon>
        <taxon>Arthrobacter</taxon>
    </lineage>
</organism>
<gene>
    <name evidence="2" type="ORF">LVY72_05250</name>
</gene>
<protein>
    <recommendedName>
        <fullName evidence="1">DUF7064 domain-containing protein</fullName>
    </recommendedName>
</protein>
<dbReference type="Proteomes" id="UP001165368">
    <property type="component" value="Unassembled WGS sequence"/>
</dbReference>
<evidence type="ECO:0000313" key="2">
    <source>
        <dbReference type="EMBL" id="MCG2621319.1"/>
    </source>
</evidence>
<accession>A0ABS9L3Q0</accession>
<reference evidence="2" key="1">
    <citation type="submission" date="2022-01" db="EMBL/GenBank/DDBJ databases">
        <authorList>
            <person name="Jo J.-H."/>
            <person name="Im W.-T."/>
        </authorList>
    </citation>
    <scope>NUCLEOTIDE SEQUENCE</scope>
    <source>
        <strain evidence="2">I2-34</strain>
    </source>
</reference>
<dbReference type="EMBL" id="JAKLTQ010000002">
    <property type="protein sequence ID" value="MCG2621319.1"/>
    <property type="molecule type" value="Genomic_DNA"/>
</dbReference>
<evidence type="ECO:0000259" key="1">
    <source>
        <dbReference type="Pfam" id="PF23212"/>
    </source>
</evidence>
<dbReference type="SUPFAM" id="SSF159245">
    <property type="entry name" value="AttH-like"/>
    <property type="match status" value="1"/>
</dbReference>
<sequence length="345" mass="39094">MSNDTRLEWTTSGQFKGFGTFSDADEFLHGTGPEGDSLTETWYWGFSIPEANLNFFAYCWLHPNLNVASGGLAIWKGIKRQHLASELFDWHTFISGDVIGDGSDIRLPNGFRAEVIEPLKHIHLTFSDPARDTQVDVHYKAAQEPAMRANGQHFEQLMHATGYVVLRGEHLTVDSFHLRDRSWGQLRPEVANPGPPYTWVTGAAEDGSWAFNVGSLDDPERDPLWSQDYPGLASEAAYKDGWILRDGRTIHIKHASRHTEYDPESLRPTRFFIEIEDEEGEHMSVTGDVIASMPFSTWYNMIAHVALVRWEVEGRPTAYGDSTEVHWNDFVWRHGQLEATPAHNA</sequence>
<dbReference type="RefSeq" id="WP_237818423.1">
    <property type="nucleotide sequence ID" value="NZ_JAKLTQ010000002.1"/>
</dbReference>
<keyword evidence="3" id="KW-1185">Reference proteome</keyword>
<comment type="caution">
    <text evidence="2">The sequence shown here is derived from an EMBL/GenBank/DDBJ whole genome shotgun (WGS) entry which is preliminary data.</text>
</comment>
<proteinExistence type="predicted"/>
<name>A0ABS9L3Q0_9MICC</name>